<dbReference type="EMBL" id="AP025635">
    <property type="protein sequence ID" value="BDG68138.1"/>
    <property type="molecule type" value="Genomic_DNA"/>
</dbReference>
<evidence type="ECO:0000313" key="2">
    <source>
        <dbReference type="EMBL" id="BDG68138.1"/>
    </source>
</evidence>
<organism evidence="2 3">
    <name type="scientific">Enterococcus innesii</name>
    <dbReference type="NCBI Taxonomy" id="2839759"/>
    <lineage>
        <taxon>Bacteria</taxon>
        <taxon>Bacillati</taxon>
        <taxon>Bacillota</taxon>
        <taxon>Bacilli</taxon>
        <taxon>Lactobacillales</taxon>
        <taxon>Enterococcaceae</taxon>
        <taxon>Enterococcus</taxon>
    </lineage>
</organism>
<keyword evidence="3" id="KW-1185">Reference proteome</keyword>
<reference evidence="2 3" key="1">
    <citation type="submission" date="2022-03" db="EMBL/GenBank/DDBJ databases">
        <title>Complete genome sequence of Enterococcus innesii DB-1.</title>
        <authorList>
            <person name="Fukuda D."/>
            <person name="Nolasco-Hipolito C."/>
        </authorList>
    </citation>
    <scope>NUCLEOTIDE SEQUENCE [LARGE SCALE GENOMIC DNA]</scope>
    <source>
        <strain evidence="2 3">DB-1</strain>
    </source>
</reference>
<proteinExistence type="predicted"/>
<keyword evidence="1" id="KW-0732">Signal</keyword>
<feature type="chain" id="PRO_5047474072" evidence="1">
    <location>
        <begin position="22"/>
        <end position="123"/>
    </location>
</feature>
<dbReference type="Proteomes" id="UP000831692">
    <property type="component" value="Chromosome"/>
</dbReference>
<evidence type="ECO:0000256" key="1">
    <source>
        <dbReference type="SAM" id="SignalP"/>
    </source>
</evidence>
<protein>
    <submittedName>
        <fullName evidence="2">Uncharacterized protein</fullName>
    </submittedName>
</protein>
<accession>A0ABM7XST1</accession>
<sequence>MKKVAYSLLVLSFLIPVVAHAATDITYKGYGIWSWSSVSDWSVSSTKKYKVTHKQTRTTATSSTSMTVYIKKKEFVGSSTAASSSFKGSTNGSFSANLGKGTYYLRFEAPKALKFDISGSVTH</sequence>
<gene>
    <name evidence="2" type="ORF">ENLAB_17020</name>
</gene>
<feature type="signal peptide" evidence="1">
    <location>
        <begin position="1"/>
        <end position="21"/>
    </location>
</feature>
<evidence type="ECO:0000313" key="3">
    <source>
        <dbReference type="Proteomes" id="UP000831692"/>
    </source>
</evidence>
<name>A0ABM7XST1_9ENTE</name>